<dbReference type="PaxDb" id="6945-B7P970"/>
<dbReference type="VEuPathDB" id="VectorBase:ISCI003080"/>
<dbReference type="Proteomes" id="UP000001555">
    <property type="component" value="Unassembled WGS sequence"/>
</dbReference>
<protein>
    <recommendedName>
        <fullName evidence="5">Secreted protein</fullName>
    </recommendedName>
</protein>
<dbReference type="HOGENOM" id="CLU_1877690_0_0_1"/>
<dbReference type="InParanoid" id="B7P970"/>
<evidence type="ECO:0000313" key="3">
    <source>
        <dbReference type="EnsemblMetazoa" id="ISCW003080-PA"/>
    </source>
</evidence>
<evidence type="ECO:0000256" key="1">
    <source>
        <dbReference type="SAM" id="SignalP"/>
    </source>
</evidence>
<evidence type="ECO:0008006" key="5">
    <source>
        <dbReference type="Google" id="ProtNLM"/>
    </source>
</evidence>
<name>B7P970_IXOSC</name>
<dbReference type="OrthoDB" id="2150145at2759"/>
<sequence length="136" mass="14703">MAARFGSSAKFRAIRAALWTFLTFLCGSAAFAGEAKASMKLFGNISKFANRSGVHEFLKSNLFLTPFAKEINGADGSSSNRQDTVGDSIYLRVEARSLGSHLRKISNEELGVTAMQKRSVDAASFIRDACLTNDLA</sequence>
<keyword evidence="4" id="KW-1185">Reference proteome</keyword>
<accession>B7P970</accession>
<reference evidence="2 4" key="1">
    <citation type="submission" date="2008-03" db="EMBL/GenBank/DDBJ databases">
        <title>Annotation of Ixodes scapularis.</title>
        <authorList>
            <consortium name="Ixodes scapularis Genome Project Consortium"/>
            <person name="Caler E."/>
            <person name="Hannick L.I."/>
            <person name="Bidwell S."/>
            <person name="Joardar V."/>
            <person name="Thiagarajan M."/>
            <person name="Amedeo P."/>
            <person name="Galinsky K.J."/>
            <person name="Schobel S."/>
            <person name="Inman J."/>
            <person name="Hostetler J."/>
            <person name="Miller J."/>
            <person name="Hammond M."/>
            <person name="Megy K."/>
            <person name="Lawson D."/>
            <person name="Kodira C."/>
            <person name="Sutton G."/>
            <person name="Meyer J."/>
            <person name="Hill C.A."/>
            <person name="Birren B."/>
            <person name="Nene V."/>
            <person name="Collins F."/>
            <person name="Alarcon-Chaidez F."/>
            <person name="Wikel S."/>
            <person name="Strausberg R."/>
        </authorList>
    </citation>
    <scope>NUCLEOTIDE SEQUENCE [LARGE SCALE GENOMIC DNA]</scope>
    <source>
        <strain evidence="4">Wikel</strain>
        <strain evidence="2">Wikel colony</strain>
    </source>
</reference>
<gene>
    <name evidence="2" type="ORF">IscW_ISCW003080</name>
</gene>
<feature type="signal peptide" evidence="1">
    <location>
        <begin position="1"/>
        <end position="30"/>
    </location>
</feature>
<dbReference type="EMBL" id="ABJB010349602">
    <property type="status" value="NOT_ANNOTATED_CDS"/>
    <property type="molecule type" value="Genomic_DNA"/>
</dbReference>
<dbReference type="AlphaFoldDB" id="B7P970"/>
<evidence type="ECO:0000313" key="2">
    <source>
        <dbReference type="EMBL" id="EEC03142.1"/>
    </source>
</evidence>
<dbReference type="EnsemblMetazoa" id="ISCW003080-RA">
    <property type="protein sequence ID" value="ISCW003080-PA"/>
    <property type="gene ID" value="ISCW003080"/>
</dbReference>
<dbReference type="VEuPathDB" id="VectorBase:ISCW003080"/>
<evidence type="ECO:0000313" key="4">
    <source>
        <dbReference type="Proteomes" id="UP000001555"/>
    </source>
</evidence>
<dbReference type="VEuPathDB" id="VectorBase:ISCP_028443"/>
<dbReference type="EMBL" id="DS661774">
    <property type="protein sequence ID" value="EEC03142.1"/>
    <property type="molecule type" value="Genomic_DNA"/>
</dbReference>
<reference evidence="3" key="2">
    <citation type="submission" date="2020-05" db="UniProtKB">
        <authorList>
            <consortium name="EnsemblMetazoa"/>
        </authorList>
    </citation>
    <scope>IDENTIFICATION</scope>
    <source>
        <strain evidence="3">wikel</strain>
    </source>
</reference>
<organism>
    <name type="scientific">Ixodes scapularis</name>
    <name type="common">Black-legged tick</name>
    <name type="synonym">Deer tick</name>
    <dbReference type="NCBI Taxonomy" id="6945"/>
    <lineage>
        <taxon>Eukaryota</taxon>
        <taxon>Metazoa</taxon>
        <taxon>Ecdysozoa</taxon>
        <taxon>Arthropoda</taxon>
        <taxon>Chelicerata</taxon>
        <taxon>Arachnida</taxon>
        <taxon>Acari</taxon>
        <taxon>Parasitiformes</taxon>
        <taxon>Ixodida</taxon>
        <taxon>Ixodoidea</taxon>
        <taxon>Ixodidae</taxon>
        <taxon>Ixodinae</taxon>
        <taxon>Ixodes</taxon>
    </lineage>
</organism>
<feature type="chain" id="PRO_5014567937" description="Secreted protein" evidence="1">
    <location>
        <begin position="31"/>
        <end position="136"/>
    </location>
</feature>
<proteinExistence type="predicted"/>
<keyword evidence="1" id="KW-0732">Signal</keyword>